<dbReference type="InterPro" id="IPR000157">
    <property type="entry name" value="TIR_dom"/>
</dbReference>
<evidence type="ECO:0000313" key="2">
    <source>
        <dbReference type="EMBL" id="KAK9810247.1"/>
    </source>
</evidence>
<dbReference type="Gene3D" id="3.40.50.10140">
    <property type="entry name" value="Toll/interleukin-1 receptor homology (TIR) domain"/>
    <property type="match status" value="1"/>
</dbReference>
<feature type="domain" description="TIR" evidence="1">
    <location>
        <begin position="240"/>
        <end position="369"/>
    </location>
</feature>
<proteinExistence type="predicted"/>
<dbReference type="PROSITE" id="PS50104">
    <property type="entry name" value="TIR"/>
    <property type="match status" value="1"/>
</dbReference>
<dbReference type="Proteomes" id="UP001489004">
    <property type="component" value="Unassembled WGS sequence"/>
</dbReference>
<name>A0AAW1PP13_9CHLO</name>
<dbReference type="SUPFAM" id="SSF52200">
    <property type="entry name" value="Toll/Interleukin receptor TIR domain"/>
    <property type="match status" value="1"/>
</dbReference>
<dbReference type="Pfam" id="PF13676">
    <property type="entry name" value="TIR_2"/>
    <property type="match status" value="1"/>
</dbReference>
<keyword evidence="3" id="KW-1185">Reference proteome</keyword>
<comment type="caution">
    <text evidence="2">The sequence shown here is derived from an EMBL/GenBank/DDBJ whole genome shotgun (WGS) entry which is preliminary data.</text>
</comment>
<dbReference type="InterPro" id="IPR041266">
    <property type="entry name" value="EDS1_EP"/>
</dbReference>
<dbReference type="InterPro" id="IPR035897">
    <property type="entry name" value="Toll_tir_struct_dom_sf"/>
</dbReference>
<sequence length="451" mass="51323">MVAMDPAAPSTWDNATYKEAVKAARECSQVYYSDKYSDAYTTIRNFRLKHGGENSLQYADDFLTGNMTAEEYKLVDAARKVLLTYWKDIKSRYKLCELAGDDRSDFFEADGHWLRNGTSYRVWAEPLDIANWYKGGNHLAPSTSGHYVDHLKCEDEKKSKRPSQYAFLERIERDRLPVGAAVTDSTSKAAEYKRLFEEGKLEVQSVTDARADPPRGFLVPSAVPPAAPSATGTAGSADTWRFEVFISHAGEDKPFARELRKDINSLGLRAFVDMEDLLPGDQADGIMLGSANSAPVGLAVFSSDFFRKKWPMRELRILVERKTLLPVLYRDMPYDELERQLKDSIVAEPPKEVWDSFVEEVQRTTYLRSKEEYTGVLRQDLCWNVVRLLATKVCRTLPNSVRTGNFLDRVEKAAQMICDDTRFEDLPRSKSRQAEGWIEDIKALRRELMAA</sequence>
<dbReference type="AlphaFoldDB" id="A0AAW1PP13"/>
<evidence type="ECO:0000259" key="1">
    <source>
        <dbReference type="PROSITE" id="PS50104"/>
    </source>
</evidence>
<dbReference type="EMBL" id="JALJOR010000010">
    <property type="protein sequence ID" value="KAK9810247.1"/>
    <property type="molecule type" value="Genomic_DNA"/>
</dbReference>
<protein>
    <recommendedName>
        <fullName evidence="1">TIR domain-containing protein</fullName>
    </recommendedName>
</protein>
<dbReference type="SMART" id="SM00255">
    <property type="entry name" value="TIR"/>
    <property type="match status" value="1"/>
</dbReference>
<dbReference type="Pfam" id="PF18117">
    <property type="entry name" value="EDS1_EP"/>
    <property type="match status" value="1"/>
</dbReference>
<organism evidence="2 3">
    <name type="scientific">[Myrmecia] bisecta</name>
    <dbReference type="NCBI Taxonomy" id="41462"/>
    <lineage>
        <taxon>Eukaryota</taxon>
        <taxon>Viridiplantae</taxon>
        <taxon>Chlorophyta</taxon>
        <taxon>core chlorophytes</taxon>
        <taxon>Trebouxiophyceae</taxon>
        <taxon>Trebouxiales</taxon>
        <taxon>Trebouxiaceae</taxon>
        <taxon>Myrmecia</taxon>
    </lineage>
</organism>
<evidence type="ECO:0000313" key="3">
    <source>
        <dbReference type="Proteomes" id="UP001489004"/>
    </source>
</evidence>
<dbReference type="GO" id="GO:0007165">
    <property type="term" value="P:signal transduction"/>
    <property type="evidence" value="ECO:0007669"/>
    <property type="project" value="InterPro"/>
</dbReference>
<accession>A0AAW1PP13</accession>
<gene>
    <name evidence="2" type="ORF">WJX72_007249</name>
</gene>
<reference evidence="2 3" key="1">
    <citation type="journal article" date="2024" name="Nat. Commun.">
        <title>Phylogenomics reveals the evolutionary origins of lichenization in chlorophyte algae.</title>
        <authorList>
            <person name="Puginier C."/>
            <person name="Libourel C."/>
            <person name="Otte J."/>
            <person name="Skaloud P."/>
            <person name="Haon M."/>
            <person name="Grisel S."/>
            <person name="Petersen M."/>
            <person name="Berrin J.G."/>
            <person name="Delaux P.M."/>
            <person name="Dal Grande F."/>
            <person name="Keller J."/>
        </authorList>
    </citation>
    <scope>NUCLEOTIDE SEQUENCE [LARGE SCALE GENOMIC DNA]</scope>
    <source>
        <strain evidence="2 3">SAG 2043</strain>
    </source>
</reference>